<evidence type="ECO:0000313" key="1">
    <source>
        <dbReference type="EMBL" id="MCO1336872.1"/>
    </source>
</evidence>
<dbReference type="InterPro" id="IPR032710">
    <property type="entry name" value="NTF2-like_dom_sf"/>
</dbReference>
<dbReference type="Gene3D" id="3.10.450.50">
    <property type="match status" value="1"/>
</dbReference>
<gene>
    <name evidence="1" type="ORF">MO867_21320</name>
</gene>
<dbReference type="EMBL" id="JALBWM010000222">
    <property type="protein sequence ID" value="MCO1336872.1"/>
    <property type="molecule type" value="Genomic_DNA"/>
</dbReference>
<accession>A0A9X2ER68</accession>
<sequence>MPKRLFSMILVTFIFLIGITGVVFAQANSLLDNKKLAMQAIELWMRDSKIDPSMILSSNYVNHLDSAVSTGIGSQKRNLKEFEDEVSKFRAAFKDMKLLNTMQVAEGNLVSTHVVISIKHVGSFMGETPGLSHINQLKSWL</sequence>
<dbReference type="RefSeq" id="WP_252472889.1">
    <property type="nucleotide sequence ID" value="NZ_JALBWM010000222.1"/>
</dbReference>
<protein>
    <submittedName>
        <fullName evidence="1">Ester cyclase</fullName>
    </submittedName>
</protein>
<evidence type="ECO:0000313" key="2">
    <source>
        <dbReference type="Proteomes" id="UP001139028"/>
    </source>
</evidence>
<dbReference type="Proteomes" id="UP001139028">
    <property type="component" value="Unassembled WGS sequence"/>
</dbReference>
<keyword evidence="2" id="KW-1185">Reference proteome</keyword>
<dbReference type="AlphaFoldDB" id="A0A9X2ER68"/>
<dbReference type="SUPFAM" id="SSF54427">
    <property type="entry name" value="NTF2-like"/>
    <property type="match status" value="1"/>
</dbReference>
<name>A0A9X2ER68_9GAMM</name>
<comment type="caution">
    <text evidence="1">The sequence shown here is derived from an EMBL/GenBank/DDBJ whole genome shotgun (WGS) entry which is preliminary data.</text>
</comment>
<reference evidence="1" key="1">
    <citation type="journal article" date="2022" name="Arch. Microbiol.">
        <title>Microbulbifer okhotskensis sp. nov., isolated from a deep bottom sediment of the Okhotsk Sea.</title>
        <authorList>
            <person name="Romanenko L."/>
            <person name="Kurilenko V."/>
            <person name="Otstavnykh N."/>
            <person name="Velansky P."/>
            <person name="Isaeva M."/>
            <person name="Mikhailov V."/>
        </authorList>
    </citation>
    <scope>NUCLEOTIDE SEQUENCE</scope>
    <source>
        <strain evidence="1">OS29</strain>
    </source>
</reference>
<proteinExistence type="predicted"/>
<organism evidence="1 2">
    <name type="scientific">Microbulbifer okhotskensis</name>
    <dbReference type="NCBI Taxonomy" id="2926617"/>
    <lineage>
        <taxon>Bacteria</taxon>
        <taxon>Pseudomonadati</taxon>
        <taxon>Pseudomonadota</taxon>
        <taxon>Gammaproteobacteria</taxon>
        <taxon>Cellvibrionales</taxon>
        <taxon>Microbulbiferaceae</taxon>
        <taxon>Microbulbifer</taxon>
    </lineage>
</organism>